<keyword evidence="5" id="KW-1185">Reference proteome</keyword>
<keyword evidence="2" id="KW-0812">Transmembrane</keyword>
<accession>A0A813PBH4</accession>
<dbReference type="Proteomes" id="UP000681722">
    <property type="component" value="Unassembled WGS sequence"/>
</dbReference>
<dbReference type="EMBL" id="CAJNOQ010000078">
    <property type="protein sequence ID" value="CAF0752424.1"/>
    <property type="molecule type" value="Genomic_DNA"/>
</dbReference>
<name>A0A813PBH4_9BILA</name>
<keyword evidence="2" id="KW-0472">Membrane</keyword>
<gene>
    <name evidence="3" type="ORF">GPM918_LOCUS914</name>
    <name evidence="4" type="ORF">SRO942_LOCUS914</name>
</gene>
<evidence type="ECO:0000256" key="1">
    <source>
        <dbReference type="SAM" id="MobiDB-lite"/>
    </source>
</evidence>
<keyword evidence="2" id="KW-1133">Transmembrane helix</keyword>
<comment type="caution">
    <text evidence="3">The sequence shown here is derived from an EMBL/GenBank/DDBJ whole genome shotgun (WGS) entry which is preliminary data.</text>
</comment>
<organism evidence="3 5">
    <name type="scientific">Didymodactylos carnosus</name>
    <dbReference type="NCBI Taxonomy" id="1234261"/>
    <lineage>
        <taxon>Eukaryota</taxon>
        <taxon>Metazoa</taxon>
        <taxon>Spiralia</taxon>
        <taxon>Gnathifera</taxon>
        <taxon>Rotifera</taxon>
        <taxon>Eurotatoria</taxon>
        <taxon>Bdelloidea</taxon>
        <taxon>Philodinida</taxon>
        <taxon>Philodinidae</taxon>
        <taxon>Didymodactylos</taxon>
    </lineage>
</organism>
<dbReference type="Proteomes" id="UP000663829">
    <property type="component" value="Unassembled WGS sequence"/>
</dbReference>
<proteinExistence type="predicted"/>
<evidence type="ECO:0000256" key="2">
    <source>
        <dbReference type="SAM" id="Phobius"/>
    </source>
</evidence>
<evidence type="ECO:0000313" key="5">
    <source>
        <dbReference type="Proteomes" id="UP000663829"/>
    </source>
</evidence>
<protein>
    <submittedName>
        <fullName evidence="3">Uncharacterized protein</fullName>
    </submittedName>
</protein>
<reference evidence="3" key="1">
    <citation type="submission" date="2021-02" db="EMBL/GenBank/DDBJ databases">
        <authorList>
            <person name="Nowell W R."/>
        </authorList>
    </citation>
    <scope>NUCLEOTIDE SEQUENCE</scope>
</reference>
<feature type="transmembrane region" description="Helical" evidence="2">
    <location>
        <begin position="42"/>
        <end position="66"/>
    </location>
</feature>
<evidence type="ECO:0000313" key="4">
    <source>
        <dbReference type="EMBL" id="CAF3532275.1"/>
    </source>
</evidence>
<dbReference type="EMBL" id="CAJOBC010000078">
    <property type="protein sequence ID" value="CAF3532275.1"/>
    <property type="molecule type" value="Genomic_DNA"/>
</dbReference>
<evidence type="ECO:0000313" key="3">
    <source>
        <dbReference type="EMBL" id="CAF0752424.1"/>
    </source>
</evidence>
<sequence length="138" mass="15995">MIKIRQYIAPQALNDSVDLYNANISNISIKSSQNQVYHGLTYLNIFSLAIVVVWTLASMISLYCLWQSFNLFQQEVQDVTYEIVDFHTNDSDAKPREVFRLTNLQDLSRPHIQQHASKQRPPPPTRQTRTVPNLIKHV</sequence>
<feature type="region of interest" description="Disordered" evidence="1">
    <location>
        <begin position="110"/>
        <end position="138"/>
    </location>
</feature>
<dbReference type="AlphaFoldDB" id="A0A813PBH4"/>